<feature type="domain" description="Cellobiose dehydrogenase-like cytochrome" evidence="2">
    <location>
        <begin position="28"/>
        <end position="210"/>
    </location>
</feature>
<evidence type="ECO:0000313" key="4">
    <source>
        <dbReference type="Proteomes" id="UP000184330"/>
    </source>
</evidence>
<sequence length="220" mass="23363">MCWIFGALWAAALVGVVFGDPVVGPSVFHDAETGFTFSSYSVAYNLNSAITFRIAVPSPVTSNTPYDAVLQVVAPIDVGWTALAWGGQMLYNPLGVSWANGNNVVVSSRYTTEHSQPPTYSGAKYIVFKTGTHVNRTHFQYTAKCTGCTTFTSSGGTPTTLNPTGTNRFAFAYASTKPSNPSSNLSSLVVHDVYSYWSHDFSTGANAAFASLAAKNLGSP</sequence>
<evidence type="ECO:0000313" key="3">
    <source>
        <dbReference type="EMBL" id="CZR65167.1"/>
    </source>
</evidence>
<feature type="chain" id="PRO_5013267678" evidence="1">
    <location>
        <begin position="20"/>
        <end position="220"/>
    </location>
</feature>
<keyword evidence="1" id="KW-0732">Signal</keyword>
<dbReference type="Proteomes" id="UP000184330">
    <property type="component" value="Unassembled WGS sequence"/>
</dbReference>
<protein>
    <submittedName>
        <fullName evidence="3">Related to cellobiose dehydrogenase</fullName>
    </submittedName>
</protein>
<dbReference type="PANTHER" id="PTHR47797">
    <property type="entry name" value="DEHYDROGENASE, PUTATIVE (AFU_ORTHOLOGUE AFUA_8G05805)-RELATED"/>
    <property type="match status" value="1"/>
</dbReference>
<dbReference type="Gene3D" id="2.60.40.1210">
    <property type="entry name" value="Cellobiose dehydrogenase, cytochrome domain"/>
    <property type="match status" value="1"/>
</dbReference>
<feature type="signal peptide" evidence="1">
    <location>
        <begin position="1"/>
        <end position="19"/>
    </location>
</feature>
<evidence type="ECO:0000259" key="2">
    <source>
        <dbReference type="Pfam" id="PF16010"/>
    </source>
</evidence>
<dbReference type="InterPro" id="IPR015920">
    <property type="entry name" value="Cellobiose_DH-like_cyt"/>
</dbReference>
<dbReference type="Pfam" id="PF16010">
    <property type="entry name" value="CDH-cyt"/>
    <property type="match status" value="1"/>
</dbReference>
<dbReference type="CDD" id="cd09630">
    <property type="entry name" value="CDH_like_cytochrome"/>
    <property type="match status" value="1"/>
</dbReference>
<accession>A0A1L7XJM9</accession>
<evidence type="ECO:0000256" key="1">
    <source>
        <dbReference type="SAM" id="SignalP"/>
    </source>
</evidence>
<reference evidence="3 4" key="1">
    <citation type="submission" date="2016-03" db="EMBL/GenBank/DDBJ databases">
        <authorList>
            <person name="Ploux O."/>
        </authorList>
    </citation>
    <scope>NUCLEOTIDE SEQUENCE [LARGE SCALE GENOMIC DNA]</scope>
    <source>
        <strain evidence="3 4">UAMH 11012</strain>
    </source>
</reference>
<dbReference type="OrthoDB" id="413885at2759"/>
<proteinExistence type="predicted"/>
<dbReference type="AlphaFoldDB" id="A0A1L7XJM9"/>
<organism evidence="3 4">
    <name type="scientific">Phialocephala subalpina</name>
    <dbReference type="NCBI Taxonomy" id="576137"/>
    <lineage>
        <taxon>Eukaryota</taxon>
        <taxon>Fungi</taxon>
        <taxon>Dikarya</taxon>
        <taxon>Ascomycota</taxon>
        <taxon>Pezizomycotina</taxon>
        <taxon>Leotiomycetes</taxon>
        <taxon>Helotiales</taxon>
        <taxon>Mollisiaceae</taxon>
        <taxon>Phialocephala</taxon>
        <taxon>Phialocephala fortinii species complex</taxon>
    </lineage>
</organism>
<dbReference type="PANTHER" id="PTHR47797:SF5">
    <property type="entry name" value="CELLOBIOSE DEHYDROGENASE CYTOCHROME DOMAIN-CONTAINING PROTEIN"/>
    <property type="match status" value="1"/>
</dbReference>
<dbReference type="SUPFAM" id="SSF49344">
    <property type="entry name" value="CBD9-like"/>
    <property type="match status" value="1"/>
</dbReference>
<gene>
    <name evidence="3" type="ORF">PAC_15067</name>
</gene>
<dbReference type="EMBL" id="FJOG01000029">
    <property type="protein sequence ID" value="CZR65167.1"/>
    <property type="molecule type" value="Genomic_DNA"/>
</dbReference>
<keyword evidence="4" id="KW-1185">Reference proteome</keyword>
<name>A0A1L7XJM9_9HELO</name>